<comment type="caution">
    <text evidence="6">The sequence shown here is derived from an EMBL/GenBank/DDBJ whole genome shotgun (WGS) entry which is preliminary data.</text>
</comment>
<evidence type="ECO:0000256" key="1">
    <source>
        <dbReference type="ARBA" id="ARBA00010638"/>
    </source>
</evidence>
<evidence type="ECO:0000313" key="6">
    <source>
        <dbReference type="EMBL" id="RVU70069.1"/>
    </source>
</evidence>
<evidence type="ECO:0000256" key="5">
    <source>
        <dbReference type="RuleBase" id="RU361279"/>
    </source>
</evidence>
<keyword evidence="6" id="KW-0436">Ligase</keyword>
<feature type="binding site" evidence="4">
    <location>
        <position position="66"/>
    </location>
    <ligand>
        <name>substrate</name>
    </ligand>
</feature>
<dbReference type="Gene3D" id="3.40.50.10420">
    <property type="entry name" value="NagB/RpiA/CoA transferase-like"/>
    <property type="match status" value="1"/>
</dbReference>
<comment type="similarity">
    <text evidence="1 5">Belongs to the 5-formyltetrahydrofolate cyclo-ligase family.</text>
</comment>
<dbReference type="EC" id="6.3.3.2" evidence="5"/>
<dbReference type="InterPro" id="IPR024185">
    <property type="entry name" value="FTHF_cligase-like_sf"/>
</dbReference>
<dbReference type="InterPro" id="IPR037171">
    <property type="entry name" value="NagB/RpiA_transferase-like"/>
</dbReference>
<keyword evidence="3 4" id="KW-0067">ATP-binding</keyword>
<dbReference type="SUPFAM" id="SSF100950">
    <property type="entry name" value="NagB/RpiA/CoA transferase-like"/>
    <property type="match status" value="1"/>
</dbReference>
<dbReference type="InterPro" id="IPR002698">
    <property type="entry name" value="FTHF_cligase"/>
</dbReference>
<evidence type="ECO:0000256" key="3">
    <source>
        <dbReference type="ARBA" id="ARBA00022840"/>
    </source>
</evidence>
<dbReference type="EMBL" id="RXIA01000032">
    <property type="protein sequence ID" value="RVU70069.1"/>
    <property type="molecule type" value="Genomic_DNA"/>
</dbReference>
<feature type="binding site" evidence="4">
    <location>
        <begin position="144"/>
        <end position="152"/>
    </location>
    <ligand>
        <name>ATP</name>
        <dbReference type="ChEBI" id="CHEBI:30616"/>
    </ligand>
</feature>
<feature type="binding site" evidence="4">
    <location>
        <begin position="14"/>
        <end position="18"/>
    </location>
    <ligand>
        <name>ATP</name>
        <dbReference type="ChEBI" id="CHEBI:30616"/>
    </ligand>
</feature>
<reference evidence="6 7" key="1">
    <citation type="submission" date="2018-12" db="EMBL/GenBank/DDBJ databases">
        <authorList>
            <person name="Meng J."/>
        </authorList>
    </citation>
    <scope>NUCLEOTIDE SEQUENCE [LARGE SCALE GENOMIC DNA]</scope>
    <source>
        <strain evidence="6 7">HT111-2</strain>
    </source>
</reference>
<keyword evidence="7" id="KW-1185">Reference proteome</keyword>
<dbReference type="Pfam" id="PF01812">
    <property type="entry name" value="5-FTHF_cyc-lig"/>
    <property type="match status" value="1"/>
</dbReference>
<dbReference type="NCBIfam" id="TIGR02727">
    <property type="entry name" value="MTHFS_bact"/>
    <property type="match status" value="1"/>
</dbReference>
<dbReference type="GO" id="GO:0035999">
    <property type="term" value="P:tetrahydrofolate interconversion"/>
    <property type="evidence" value="ECO:0007669"/>
    <property type="project" value="TreeGrafter"/>
</dbReference>
<keyword evidence="5" id="KW-0479">Metal-binding</keyword>
<dbReference type="PANTHER" id="PTHR23407:SF1">
    <property type="entry name" value="5-FORMYLTETRAHYDROFOLATE CYCLO-LIGASE"/>
    <property type="match status" value="1"/>
</dbReference>
<dbReference type="PIRSF" id="PIRSF006806">
    <property type="entry name" value="FTHF_cligase"/>
    <property type="match status" value="1"/>
</dbReference>
<dbReference type="AlphaFoldDB" id="A0A437SSY1"/>
<dbReference type="Proteomes" id="UP000288291">
    <property type="component" value="Unassembled WGS sequence"/>
</dbReference>
<dbReference type="GO" id="GO:0030272">
    <property type="term" value="F:5-formyltetrahydrofolate cyclo-ligase activity"/>
    <property type="evidence" value="ECO:0007669"/>
    <property type="project" value="UniProtKB-EC"/>
</dbReference>
<sequence length="198" mass="22553">MPAIFCYLELFMKKTEMRKEQKQVLTTFADTPQKKKEDQAILRQLFTLDLIKKSQTIGVTSSLPIEIDTSEIIAQLWDLGKEVYLARANPDRAHTQDFLRYTYRSKLTKSKFGVEEVAGEAEIKNDLDLLIVPGLAFSQDNHARLGFGGGYYDRFLAKHPTKTIALANSKMIFETATWPIEATDVAMDVIVTPNKIYR</sequence>
<dbReference type="GO" id="GO:0046872">
    <property type="term" value="F:metal ion binding"/>
    <property type="evidence" value="ECO:0007669"/>
    <property type="project" value="UniProtKB-KW"/>
</dbReference>
<evidence type="ECO:0000256" key="4">
    <source>
        <dbReference type="PIRSR" id="PIRSR006806-1"/>
    </source>
</evidence>
<dbReference type="GO" id="GO:0005524">
    <property type="term" value="F:ATP binding"/>
    <property type="evidence" value="ECO:0007669"/>
    <property type="project" value="UniProtKB-KW"/>
</dbReference>
<evidence type="ECO:0000256" key="2">
    <source>
        <dbReference type="ARBA" id="ARBA00022741"/>
    </source>
</evidence>
<dbReference type="GO" id="GO:0009396">
    <property type="term" value="P:folic acid-containing compound biosynthetic process"/>
    <property type="evidence" value="ECO:0007669"/>
    <property type="project" value="TreeGrafter"/>
</dbReference>
<comment type="catalytic activity">
    <reaction evidence="5">
        <text>(6S)-5-formyl-5,6,7,8-tetrahydrofolate + ATP = (6R)-5,10-methenyltetrahydrofolate + ADP + phosphate</text>
        <dbReference type="Rhea" id="RHEA:10488"/>
        <dbReference type="ChEBI" id="CHEBI:30616"/>
        <dbReference type="ChEBI" id="CHEBI:43474"/>
        <dbReference type="ChEBI" id="CHEBI:57455"/>
        <dbReference type="ChEBI" id="CHEBI:57457"/>
        <dbReference type="ChEBI" id="CHEBI:456216"/>
        <dbReference type="EC" id="6.3.3.2"/>
    </reaction>
</comment>
<comment type="cofactor">
    <cofactor evidence="5">
        <name>Mg(2+)</name>
        <dbReference type="ChEBI" id="CHEBI:18420"/>
    </cofactor>
</comment>
<name>A0A437SSY1_9LACO</name>
<evidence type="ECO:0000313" key="7">
    <source>
        <dbReference type="Proteomes" id="UP000288291"/>
    </source>
</evidence>
<keyword evidence="2 4" id="KW-0547">Nucleotide-binding</keyword>
<keyword evidence="5" id="KW-0460">Magnesium</keyword>
<protein>
    <recommendedName>
        <fullName evidence="5">5-formyltetrahydrofolate cyclo-ligase</fullName>
        <ecNumber evidence="5">6.3.3.2</ecNumber>
    </recommendedName>
</protein>
<proteinExistence type="inferred from homology"/>
<dbReference type="PANTHER" id="PTHR23407">
    <property type="entry name" value="ATPASE INHIBITOR/5-FORMYLTETRAHYDROFOLATE CYCLO-LIGASE"/>
    <property type="match status" value="1"/>
</dbReference>
<organism evidence="6 7">
    <name type="scientific">Lactobacillus xujianguonis</name>
    <dbReference type="NCBI Taxonomy" id="2495899"/>
    <lineage>
        <taxon>Bacteria</taxon>
        <taxon>Bacillati</taxon>
        <taxon>Bacillota</taxon>
        <taxon>Bacilli</taxon>
        <taxon>Lactobacillales</taxon>
        <taxon>Lactobacillaceae</taxon>
        <taxon>Lactobacillus</taxon>
    </lineage>
</organism>
<accession>A0A437SSY1</accession>
<gene>
    <name evidence="6" type="ORF">EJK17_09580</name>
</gene>